<dbReference type="RefSeq" id="WP_048553734.1">
    <property type="nucleotide sequence ID" value="NZ_HF570958.1"/>
</dbReference>
<proteinExistence type="predicted"/>
<dbReference type="EMBL" id="CAJB01000059">
    <property type="protein sequence ID" value="CCH76897.1"/>
    <property type="molecule type" value="Genomic_DNA"/>
</dbReference>
<dbReference type="Proteomes" id="UP000035721">
    <property type="component" value="Unassembled WGS sequence"/>
</dbReference>
<dbReference type="STRING" id="1194083.BN12_1510010"/>
<evidence type="ECO:0000313" key="3">
    <source>
        <dbReference type="Proteomes" id="UP000035721"/>
    </source>
</evidence>
<accession>A0A077LVQ2</accession>
<dbReference type="AlphaFoldDB" id="A0A077LVQ2"/>
<gene>
    <name evidence="2" type="ORF">BN12_1510010</name>
</gene>
<feature type="transmembrane region" description="Helical" evidence="1">
    <location>
        <begin position="97"/>
        <end position="123"/>
    </location>
</feature>
<sequence>MRSILAAAVRAVVVIALAVAAYRLFERVVFGGDPAADADIGGGLVPVGVAVIVTLAWSFVDGKRSGARRAGTVWGWTCGFAAVAAVVRSLAIDASDIGGLVAFVVLVALLLAVPAAIGTYAGAAQRPST</sequence>
<organism evidence="2 3">
    <name type="scientific">Nostocoides japonicum T1-X7</name>
    <dbReference type="NCBI Taxonomy" id="1194083"/>
    <lineage>
        <taxon>Bacteria</taxon>
        <taxon>Bacillati</taxon>
        <taxon>Actinomycetota</taxon>
        <taxon>Actinomycetes</taxon>
        <taxon>Micrococcales</taxon>
        <taxon>Intrasporangiaceae</taxon>
        <taxon>Nostocoides</taxon>
    </lineage>
</organism>
<feature type="transmembrane region" description="Helical" evidence="1">
    <location>
        <begin position="72"/>
        <end position="91"/>
    </location>
</feature>
<keyword evidence="1" id="KW-0812">Transmembrane</keyword>
<keyword evidence="1" id="KW-0472">Membrane</keyword>
<keyword evidence="1" id="KW-1133">Transmembrane helix</keyword>
<protein>
    <submittedName>
        <fullName evidence="2">Uncharacterized protein</fullName>
    </submittedName>
</protein>
<keyword evidence="3" id="KW-1185">Reference proteome</keyword>
<evidence type="ECO:0000313" key="2">
    <source>
        <dbReference type="EMBL" id="CCH76897.1"/>
    </source>
</evidence>
<reference evidence="2 3" key="1">
    <citation type="journal article" date="2013" name="ISME J.">
        <title>A metabolic model for members of the genus Tetrasphaera involved in enhanced biological phosphorus removal.</title>
        <authorList>
            <person name="Kristiansen R."/>
            <person name="Nguyen H.T.T."/>
            <person name="Saunders A.M."/>
            <person name="Nielsen J.L."/>
            <person name="Wimmer R."/>
            <person name="Le V.Q."/>
            <person name="McIlroy S.J."/>
            <person name="Petrovski S."/>
            <person name="Seviour R.J."/>
            <person name="Calteau A."/>
            <person name="Nielsen K.L."/>
            <person name="Nielsen P.H."/>
        </authorList>
    </citation>
    <scope>NUCLEOTIDE SEQUENCE [LARGE SCALE GENOMIC DNA]</scope>
    <source>
        <strain evidence="2 3">T1-X7</strain>
    </source>
</reference>
<feature type="transmembrane region" description="Helical" evidence="1">
    <location>
        <begin position="44"/>
        <end position="60"/>
    </location>
</feature>
<evidence type="ECO:0000256" key="1">
    <source>
        <dbReference type="SAM" id="Phobius"/>
    </source>
</evidence>
<name>A0A077LVQ2_9MICO</name>
<comment type="caution">
    <text evidence="2">The sequence shown here is derived from an EMBL/GenBank/DDBJ whole genome shotgun (WGS) entry which is preliminary data.</text>
</comment>